<dbReference type="GeneID" id="23446245"/>
<keyword evidence="17" id="KW-1185">Reference proteome</keyword>
<dbReference type="InterPro" id="IPR037143">
    <property type="entry name" value="4-PPantetheinyl_Trfase_dom_sf"/>
</dbReference>
<dbReference type="GO" id="GO:0008897">
    <property type="term" value="F:holo-[acyl-carrier-protein] synthase activity"/>
    <property type="evidence" value="ECO:0007669"/>
    <property type="project" value="InterPro"/>
</dbReference>
<dbReference type="GO" id="GO:0000287">
    <property type="term" value="F:magnesium ion binding"/>
    <property type="evidence" value="ECO:0007669"/>
    <property type="project" value="InterPro"/>
</dbReference>
<feature type="domain" description="4'-phosphopantetheinyl transferase" evidence="14">
    <location>
        <begin position="130"/>
        <end position="214"/>
    </location>
</feature>
<protein>
    <recommendedName>
        <fullName evidence="5">Enterobactin synthase component D</fullName>
    </recommendedName>
    <alternativeName>
        <fullName evidence="8">4'-phosphopantetheinyl transferase EntD</fullName>
    </alternativeName>
    <alternativeName>
        <fullName evidence="9">Enterochelin synthase D</fullName>
    </alternativeName>
</protein>
<comment type="subunit">
    <text evidence="4">EntB, EntD, EntE, and EntF form a multienzyme complex called enterobactin synthase.</text>
</comment>
<evidence type="ECO:0000259" key="15">
    <source>
        <dbReference type="Pfam" id="PF17837"/>
    </source>
</evidence>
<dbReference type="PANTHER" id="PTHR38096:SF1">
    <property type="entry name" value="ENTEROBACTIN SYNTHASE COMPONENT D"/>
    <property type="match status" value="1"/>
</dbReference>
<feature type="binding site" evidence="13">
    <location>
        <position position="135"/>
    </location>
    <ligand>
        <name>Mg(2+)</name>
        <dbReference type="ChEBI" id="CHEBI:18420"/>
    </ligand>
</feature>
<comment type="caution">
    <text evidence="16">The sequence shown here is derived from an EMBL/GenBank/DDBJ whole genome shotgun (WGS) entry which is preliminary data.</text>
</comment>
<comment type="catalytic activity">
    <reaction evidence="11">
        <text>apo-[peptidyl-carrier protein] + CoA = holo-[peptidyl-carrier protein] + adenosine 3',5'-bisphosphate + H(+)</text>
        <dbReference type="Rhea" id="RHEA:46228"/>
        <dbReference type="Rhea" id="RHEA-COMP:11479"/>
        <dbReference type="Rhea" id="RHEA-COMP:11480"/>
        <dbReference type="ChEBI" id="CHEBI:15378"/>
        <dbReference type="ChEBI" id="CHEBI:29999"/>
        <dbReference type="ChEBI" id="CHEBI:57287"/>
        <dbReference type="ChEBI" id="CHEBI:58343"/>
        <dbReference type="ChEBI" id="CHEBI:64479"/>
    </reaction>
</comment>
<keyword evidence="13" id="KW-0460">Magnesium</keyword>
<comment type="function">
    <text evidence="1">Involved in the biosynthesis of the siderophore enterobactin (enterochelin), which is a macrocyclic trimeric lactone of N-(2,3-dihydroxybenzoyl)-serine. The serine trilactone serves as a scaffolding for the three catechol functionalities that provide hexadentate coordination for the tightly ligated iron(2+) atoms. Plays an essential role in the assembly of the enterobactin by catalyzing the transfer of the 4'-phosphopantetheine (Ppant) moiety from coenzyme A to the apo-domains of both EntB (ArCP domain) and EntF (PCP domain) to yield their holo-forms which make them competent for the activation of 2,3-dihydroxybenzoate (DHB) and L-serine, respectively.</text>
</comment>
<evidence type="ECO:0000256" key="13">
    <source>
        <dbReference type="PIRSR" id="PIRSR603542-2"/>
    </source>
</evidence>
<accession>A0AAV5NXS5</accession>
<evidence type="ECO:0000313" key="16">
    <source>
        <dbReference type="EMBL" id="GLQ75370.1"/>
    </source>
</evidence>
<evidence type="ECO:0000256" key="9">
    <source>
        <dbReference type="ARBA" id="ARBA00031996"/>
    </source>
</evidence>
<feature type="binding site" evidence="12">
    <location>
        <position position="178"/>
    </location>
    <ligand>
        <name>CoA</name>
        <dbReference type="ChEBI" id="CHEBI:57287"/>
    </ligand>
</feature>
<evidence type="ECO:0000256" key="3">
    <source>
        <dbReference type="ARBA" id="ARBA00008342"/>
    </source>
</evidence>
<comment type="catalytic activity">
    <reaction evidence="10">
        <text>apo-[aryl-carrier protein] + CoA = holo-[aryl-carrier protein] + adenosine 3',5'-bisphosphate + H(+)</text>
        <dbReference type="Rhea" id="RHEA:48404"/>
        <dbReference type="Rhea" id="RHEA-COMP:15903"/>
        <dbReference type="Rhea" id="RHEA-COMP:17557"/>
        <dbReference type="ChEBI" id="CHEBI:15378"/>
        <dbReference type="ChEBI" id="CHEBI:29999"/>
        <dbReference type="ChEBI" id="CHEBI:57287"/>
        <dbReference type="ChEBI" id="CHEBI:58343"/>
        <dbReference type="ChEBI" id="CHEBI:64479"/>
    </reaction>
</comment>
<dbReference type="InterPro" id="IPR003542">
    <property type="entry name" value="Enbac_synth_compD-like"/>
</dbReference>
<dbReference type="AlphaFoldDB" id="A0AAV5NXS5"/>
<comment type="cofactor">
    <cofactor evidence="13">
        <name>Mg(2+)</name>
        <dbReference type="ChEBI" id="CHEBI:18420"/>
    </cofactor>
</comment>
<dbReference type="Pfam" id="PF17837">
    <property type="entry name" value="4PPT_N"/>
    <property type="match status" value="1"/>
</dbReference>
<keyword evidence="13" id="KW-0479">Metal-binding</keyword>
<comment type="similarity">
    <text evidence="3">Belongs to the P-Pant transferase superfamily. EntD family.</text>
</comment>
<dbReference type="GO" id="GO:0005886">
    <property type="term" value="C:plasma membrane"/>
    <property type="evidence" value="ECO:0007669"/>
    <property type="project" value="TreeGrafter"/>
</dbReference>
<keyword evidence="6 16" id="KW-0808">Transferase</keyword>
<feature type="binding site" evidence="12">
    <location>
        <begin position="111"/>
        <end position="112"/>
    </location>
    <ligand>
        <name>CoA</name>
        <dbReference type="ChEBI" id="CHEBI:57287"/>
    </ligand>
</feature>
<dbReference type="GO" id="GO:0009366">
    <property type="term" value="C:enterobactin synthetase complex"/>
    <property type="evidence" value="ECO:0007669"/>
    <property type="project" value="InterPro"/>
</dbReference>
<dbReference type="Pfam" id="PF01648">
    <property type="entry name" value="ACPS"/>
    <property type="match status" value="1"/>
</dbReference>
<comment type="pathway">
    <text evidence="2">Siderophore biosynthesis; enterobactin biosynthesis.</text>
</comment>
<feature type="binding site" evidence="12">
    <location>
        <position position="133"/>
    </location>
    <ligand>
        <name>CoA</name>
        <dbReference type="ChEBI" id="CHEBI:57287"/>
    </ligand>
</feature>
<organism evidence="16 17">
    <name type="scientific">Vibrio penaeicida</name>
    <dbReference type="NCBI Taxonomy" id="104609"/>
    <lineage>
        <taxon>Bacteria</taxon>
        <taxon>Pseudomonadati</taxon>
        <taxon>Pseudomonadota</taxon>
        <taxon>Gammaproteobacteria</taxon>
        <taxon>Vibrionales</taxon>
        <taxon>Vibrionaceae</taxon>
        <taxon>Vibrio</taxon>
    </lineage>
</organism>
<dbReference type="EMBL" id="BSNX01000073">
    <property type="protein sequence ID" value="GLQ75370.1"/>
    <property type="molecule type" value="Genomic_DNA"/>
</dbReference>
<feature type="binding site" evidence="12">
    <location>
        <position position="67"/>
    </location>
    <ligand>
        <name>CoA</name>
        <dbReference type="ChEBI" id="CHEBI:57287"/>
    </ligand>
</feature>
<dbReference type="PRINTS" id="PR01399">
    <property type="entry name" value="ENTSNTHTASED"/>
</dbReference>
<dbReference type="SUPFAM" id="SSF56214">
    <property type="entry name" value="4'-phosphopantetheinyl transferase"/>
    <property type="match status" value="1"/>
</dbReference>
<feature type="binding site" evidence="12">
    <location>
        <position position="75"/>
    </location>
    <ligand>
        <name>CoA</name>
        <dbReference type="ChEBI" id="CHEBI:57287"/>
    </ligand>
</feature>
<feature type="binding site" evidence="12">
    <location>
        <position position="182"/>
    </location>
    <ligand>
        <name>CoA</name>
        <dbReference type="ChEBI" id="CHEBI:57287"/>
    </ligand>
</feature>
<evidence type="ECO:0000256" key="4">
    <source>
        <dbReference type="ARBA" id="ARBA00011503"/>
    </source>
</evidence>
<gene>
    <name evidence="16" type="ORF">GCM10007932_47320</name>
</gene>
<evidence type="ECO:0000256" key="8">
    <source>
        <dbReference type="ARBA" id="ARBA00029894"/>
    </source>
</evidence>
<evidence type="ECO:0000256" key="10">
    <source>
        <dbReference type="ARBA" id="ARBA00049176"/>
    </source>
</evidence>
<evidence type="ECO:0000256" key="2">
    <source>
        <dbReference type="ARBA" id="ARBA00004993"/>
    </source>
</evidence>
<evidence type="ECO:0000256" key="5">
    <source>
        <dbReference type="ARBA" id="ARBA00019087"/>
    </source>
</evidence>
<feature type="domain" description="4'-phosphopantetheinyl transferase N-terminal" evidence="15">
    <location>
        <begin position="60"/>
        <end position="122"/>
    </location>
</feature>
<dbReference type="InterPro" id="IPR008278">
    <property type="entry name" value="4-PPantetheinyl_Trfase_dom"/>
</dbReference>
<evidence type="ECO:0000259" key="14">
    <source>
        <dbReference type="Pfam" id="PF01648"/>
    </source>
</evidence>
<evidence type="ECO:0000256" key="7">
    <source>
        <dbReference type="ARBA" id="ARBA00023191"/>
    </source>
</evidence>
<evidence type="ECO:0000256" key="11">
    <source>
        <dbReference type="ARBA" id="ARBA00049191"/>
    </source>
</evidence>
<sequence>MYRDFLNCLDSVPAPKAGISHIERYIAQSGRAVLSQCHFALPECDPELAATLNITIPLSVQRSVAKRQAEFIAGRYMASLSMSVLSVVEQKVLIGSHREPLWPQDMTGAISHTGARAVALVAEQAVHPFVGIDVEHWLDAVTAAEIESQICQGRELMLLIEQGLKREEATSLIFSAKESLFKATFPLIGRYFGFESACVVEFDRTDQTLVLALEPSLARHCLGQNLFRCECFLQASTVTTVILSSSRR</sequence>
<evidence type="ECO:0000256" key="1">
    <source>
        <dbReference type="ARBA" id="ARBA00003937"/>
    </source>
</evidence>
<proteinExistence type="inferred from homology"/>
<keyword evidence="7" id="KW-0259">Enterobactin biosynthesis</keyword>
<dbReference type="Proteomes" id="UP001156690">
    <property type="component" value="Unassembled WGS sequence"/>
</dbReference>
<dbReference type="GO" id="GO:0009239">
    <property type="term" value="P:enterobactin biosynthetic process"/>
    <property type="evidence" value="ECO:0007669"/>
    <property type="project" value="UniProtKB-KW"/>
</dbReference>
<dbReference type="InterPro" id="IPR041354">
    <property type="entry name" value="4PPT_N"/>
</dbReference>
<dbReference type="RefSeq" id="WP_158217698.1">
    <property type="nucleotide sequence ID" value="NZ_AP025144.1"/>
</dbReference>
<reference evidence="17" key="1">
    <citation type="journal article" date="2019" name="Int. J. Syst. Evol. Microbiol.">
        <title>The Global Catalogue of Microorganisms (GCM) 10K type strain sequencing project: providing services to taxonomists for standard genome sequencing and annotation.</title>
        <authorList>
            <consortium name="The Broad Institute Genomics Platform"/>
            <consortium name="The Broad Institute Genome Sequencing Center for Infectious Disease"/>
            <person name="Wu L."/>
            <person name="Ma J."/>
        </authorList>
    </citation>
    <scope>NUCLEOTIDE SEQUENCE [LARGE SCALE GENOMIC DNA]</scope>
    <source>
        <strain evidence="17">NBRC 15640</strain>
    </source>
</reference>
<evidence type="ECO:0000256" key="12">
    <source>
        <dbReference type="PIRSR" id="PIRSR603542-1"/>
    </source>
</evidence>
<feature type="binding site" evidence="13">
    <location>
        <position position="133"/>
    </location>
    <ligand>
        <name>Mg(2+)</name>
        <dbReference type="ChEBI" id="CHEBI:18420"/>
    </ligand>
</feature>
<name>A0AAV5NXS5_9VIBR</name>
<dbReference type="PANTHER" id="PTHR38096">
    <property type="entry name" value="ENTEROBACTIN SYNTHASE COMPONENT D"/>
    <property type="match status" value="1"/>
</dbReference>
<evidence type="ECO:0000256" key="6">
    <source>
        <dbReference type="ARBA" id="ARBA00022679"/>
    </source>
</evidence>
<evidence type="ECO:0000313" key="17">
    <source>
        <dbReference type="Proteomes" id="UP001156690"/>
    </source>
</evidence>